<dbReference type="SMART" id="SM00345">
    <property type="entry name" value="HTH_GNTR"/>
    <property type="match status" value="1"/>
</dbReference>
<feature type="domain" description="HTH gntR-type" evidence="11">
    <location>
        <begin position="15"/>
        <end position="83"/>
    </location>
</feature>
<evidence type="ECO:0000256" key="1">
    <source>
        <dbReference type="ARBA" id="ARBA00001933"/>
    </source>
</evidence>
<evidence type="ECO:0000256" key="9">
    <source>
        <dbReference type="ARBA" id="ARBA00023125"/>
    </source>
</evidence>
<evidence type="ECO:0000256" key="10">
    <source>
        <dbReference type="ARBA" id="ARBA00023163"/>
    </source>
</evidence>
<evidence type="ECO:0000256" key="2">
    <source>
        <dbReference type="ARBA" id="ARBA00005384"/>
    </source>
</evidence>
<evidence type="ECO:0000256" key="7">
    <source>
        <dbReference type="ARBA" id="ARBA00022898"/>
    </source>
</evidence>
<dbReference type="GO" id="GO:0003700">
    <property type="term" value="F:DNA-binding transcription factor activity"/>
    <property type="evidence" value="ECO:0007669"/>
    <property type="project" value="InterPro"/>
</dbReference>
<evidence type="ECO:0000256" key="8">
    <source>
        <dbReference type="ARBA" id="ARBA00023015"/>
    </source>
</evidence>
<dbReference type="InterPro" id="IPR015421">
    <property type="entry name" value="PyrdxlP-dep_Trfase_major"/>
</dbReference>
<sequence length="497" mass="57401">MDKFKKLKLNRESPEHLYTQLYNLIKNLIINNNLKTHEKLPPIRKLADLLGVNNITVVKAYNLLESNNYVYKRIGSGTYVSSIEKDIAPRNINVLQDEAYEDISLMDRGQIEVKENMINFASATPTPQLFPVSDFKEVLNEVLDRDKGMAFGYQESKGYFPLRQYIVEYLDFYKINTAVENIQIISGAQQGIDVIAKALLRHGDTVIVESPTYTGAIAIFESRGVKMVQVPMTKDGIDLNILEKYIDKYNPKLIYTMPNFQNPTGYSYSLETKRELLELVNRKKVLIVEDDYLTDLNFYTDDNLTLKSMDKHEDVVYIKSFSKIFMPGLRLGFLIVPMNLNDQILIAKQTSDISTSGLIQRAFDLYLRKGIWRKHITYMKKIYKERFDIMVESLEKNLPKDTTYLKPLGGINFWIKLSNGFSASELYSQSINRDIVFIPGGVFYPEDIDSNCFRLSIADVYPADIRKGIEKLCETIKDYYKKSNIGFERKSTYRPIL</sequence>
<dbReference type="Gene3D" id="3.40.640.10">
    <property type="entry name" value="Type I PLP-dependent aspartate aminotransferase-like (Major domain)"/>
    <property type="match status" value="1"/>
</dbReference>
<dbReference type="InterPro" id="IPR004839">
    <property type="entry name" value="Aminotransferase_I/II_large"/>
</dbReference>
<dbReference type="InterPro" id="IPR000524">
    <property type="entry name" value="Tscrpt_reg_HTH_GntR"/>
</dbReference>
<dbReference type="PANTHER" id="PTHR46577:SF1">
    <property type="entry name" value="HTH-TYPE TRANSCRIPTIONAL REGULATORY PROTEIN GABR"/>
    <property type="match status" value="1"/>
</dbReference>
<keyword evidence="5" id="KW-0032">Aminotransferase</keyword>
<dbReference type="InterPro" id="IPR036388">
    <property type="entry name" value="WH-like_DNA-bd_sf"/>
</dbReference>
<dbReference type="GO" id="GO:0008483">
    <property type="term" value="F:transaminase activity"/>
    <property type="evidence" value="ECO:0007669"/>
    <property type="project" value="UniProtKB-KW"/>
</dbReference>
<organism evidence="12 13">
    <name type="scientific">Maledivibacter halophilus</name>
    <dbReference type="NCBI Taxonomy" id="36842"/>
    <lineage>
        <taxon>Bacteria</taxon>
        <taxon>Bacillati</taxon>
        <taxon>Bacillota</taxon>
        <taxon>Clostridia</taxon>
        <taxon>Peptostreptococcales</taxon>
        <taxon>Caminicellaceae</taxon>
        <taxon>Maledivibacter</taxon>
    </lineage>
</organism>
<evidence type="ECO:0000256" key="3">
    <source>
        <dbReference type="ARBA" id="ARBA00007441"/>
    </source>
</evidence>
<name>A0A1T5KJS1_9FIRM</name>
<protein>
    <submittedName>
        <fullName evidence="12">Transcriptional regulator, GntR family</fullName>
    </submittedName>
</protein>
<keyword evidence="8" id="KW-0805">Transcription regulation</keyword>
<evidence type="ECO:0000256" key="5">
    <source>
        <dbReference type="ARBA" id="ARBA00022576"/>
    </source>
</evidence>
<dbReference type="CDD" id="cd00609">
    <property type="entry name" value="AAT_like"/>
    <property type="match status" value="1"/>
</dbReference>
<dbReference type="CDD" id="cd07377">
    <property type="entry name" value="WHTH_GntR"/>
    <property type="match status" value="1"/>
</dbReference>
<evidence type="ECO:0000256" key="4">
    <source>
        <dbReference type="ARBA" id="ARBA00011738"/>
    </source>
</evidence>
<proteinExistence type="inferred from homology"/>
<comment type="similarity">
    <text evidence="3">Belongs to the class-I pyridoxal-phosphate-dependent aminotransferase family.</text>
</comment>
<reference evidence="12 13" key="1">
    <citation type="submission" date="2017-02" db="EMBL/GenBank/DDBJ databases">
        <authorList>
            <person name="Peterson S.W."/>
        </authorList>
    </citation>
    <scope>NUCLEOTIDE SEQUENCE [LARGE SCALE GENOMIC DNA]</scope>
    <source>
        <strain evidence="12 13">M1</strain>
    </source>
</reference>
<dbReference type="Pfam" id="PF00155">
    <property type="entry name" value="Aminotran_1_2"/>
    <property type="match status" value="1"/>
</dbReference>
<dbReference type="PROSITE" id="PS50949">
    <property type="entry name" value="HTH_GNTR"/>
    <property type="match status" value="1"/>
</dbReference>
<gene>
    <name evidence="12" type="ORF">SAMN02194393_01881</name>
</gene>
<evidence type="ECO:0000313" key="12">
    <source>
        <dbReference type="EMBL" id="SKC63913.1"/>
    </source>
</evidence>
<evidence type="ECO:0000313" key="13">
    <source>
        <dbReference type="Proteomes" id="UP000190285"/>
    </source>
</evidence>
<dbReference type="RefSeq" id="WP_244282042.1">
    <property type="nucleotide sequence ID" value="NZ_FUZT01000004.1"/>
</dbReference>
<keyword evidence="6" id="KW-0808">Transferase</keyword>
<evidence type="ECO:0000259" key="11">
    <source>
        <dbReference type="PROSITE" id="PS50949"/>
    </source>
</evidence>
<dbReference type="Gene3D" id="3.90.1150.10">
    <property type="entry name" value="Aspartate Aminotransferase, domain 1"/>
    <property type="match status" value="1"/>
</dbReference>
<dbReference type="FunFam" id="3.40.640.10:FF:000053">
    <property type="entry name" value="Aminotransferase, class I"/>
    <property type="match status" value="1"/>
</dbReference>
<comment type="similarity">
    <text evidence="2">In the C-terminal section; belongs to the class-I pyridoxal-phosphate-dependent aminotransferase family.</text>
</comment>
<evidence type="ECO:0000256" key="6">
    <source>
        <dbReference type="ARBA" id="ARBA00022679"/>
    </source>
</evidence>
<accession>A0A1T5KJS1</accession>
<dbReference type="Gene3D" id="1.10.10.10">
    <property type="entry name" value="Winged helix-like DNA-binding domain superfamily/Winged helix DNA-binding domain"/>
    <property type="match status" value="1"/>
</dbReference>
<dbReference type="InterPro" id="IPR015422">
    <property type="entry name" value="PyrdxlP-dep_Trfase_small"/>
</dbReference>
<dbReference type="STRING" id="36842.SAMN02194393_01881"/>
<comment type="cofactor">
    <cofactor evidence="1">
        <name>pyridoxal 5'-phosphate</name>
        <dbReference type="ChEBI" id="CHEBI:597326"/>
    </cofactor>
</comment>
<dbReference type="InterPro" id="IPR051446">
    <property type="entry name" value="HTH_trans_reg/aminotransferase"/>
</dbReference>
<dbReference type="InterPro" id="IPR036390">
    <property type="entry name" value="WH_DNA-bd_sf"/>
</dbReference>
<keyword evidence="13" id="KW-1185">Reference proteome</keyword>
<dbReference type="Pfam" id="PF00392">
    <property type="entry name" value="GntR"/>
    <property type="match status" value="1"/>
</dbReference>
<dbReference type="EMBL" id="FUZT01000004">
    <property type="protein sequence ID" value="SKC63913.1"/>
    <property type="molecule type" value="Genomic_DNA"/>
</dbReference>
<dbReference type="GO" id="GO:0030170">
    <property type="term" value="F:pyridoxal phosphate binding"/>
    <property type="evidence" value="ECO:0007669"/>
    <property type="project" value="InterPro"/>
</dbReference>
<dbReference type="GO" id="GO:0003677">
    <property type="term" value="F:DNA binding"/>
    <property type="evidence" value="ECO:0007669"/>
    <property type="project" value="UniProtKB-KW"/>
</dbReference>
<dbReference type="SUPFAM" id="SSF53383">
    <property type="entry name" value="PLP-dependent transferases"/>
    <property type="match status" value="1"/>
</dbReference>
<keyword evidence="9" id="KW-0238">DNA-binding</keyword>
<dbReference type="Proteomes" id="UP000190285">
    <property type="component" value="Unassembled WGS sequence"/>
</dbReference>
<dbReference type="SUPFAM" id="SSF46785">
    <property type="entry name" value="Winged helix' DNA-binding domain"/>
    <property type="match status" value="1"/>
</dbReference>
<keyword evidence="10" id="KW-0804">Transcription</keyword>
<dbReference type="AlphaFoldDB" id="A0A1T5KJS1"/>
<comment type="subunit">
    <text evidence="4">Homodimer.</text>
</comment>
<dbReference type="PANTHER" id="PTHR46577">
    <property type="entry name" value="HTH-TYPE TRANSCRIPTIONAL REGULATORY PROTEIN GABR"/>
    <property type="match status" value="1"/>
</dbReference>
<keyword evidence="7" id="KW-0663">Pyridoxal phosphate</keyword>
<dbReference type="InterPro" id="IPR015424">
    <property type="entry name" value="PyrdxlP-dep_Trfase"/>
</dbReference>